<dbReference type="CDD" id="cd09756">
    <property type="entry name" value="Cas5_I-E"/>
    <property type="match status" value="1"/>
</dbReference>
<organism evidence="2 3">
    <name type="scientific">Desulfobulbus oralis</name>
    <dbReference type="NCBI Taxonomy" id="1986146"/>
    <lineage>
        <taxon>Bacteria</taxon>
        <taxon>Pseudomonadati</taxon>
        <taxon>Thermodesulfobacteriota</taxon>
        <taxon>Desulfobulbia</taxon>
        <taxon>Desulfobulbales</taxon>
        <taxon>Desulfobulbaceae</taxon>
        <taxon>Desulfobulbus</taxon>
    </lineage>
</organism>
<dbReference type="InterPro" id="IPR010147">
    <property type="entry name" value="CRISPR-assoc_prot_CasD"/>
</dbReference>
<dbReference type="GO" id="GO:0003723">
    <property type="term" value="F:RNA binding"/>
    <property type="evidence" value="ECO:0007669"/>
    <property type="project" value="InterPro"/>
</dbReference>
<dbReference type="InterPro" id="IPR021124">
    <property type="entry name" value="CRISPR-assoc_prot_Cas5"/>
</dbReference>
<keyword evidence="1" id="KW-0051">Antiviral defense</keyword>
<dbReference type="AlphaFoldDB" id="A0A2L1GMK5"/>
<reference evidence="2" key="2">
    <citation type="journal article" date="2018" name="MBio">
        <title>Insights into the evolution of host association through the isolation and characterization of a novel human periodontal pathobiont, Desulfobulbus oralis.</title>
        <authorList>
            <person name="Cross K.L."/>
            <person name="Chirania P."/>
            <person name="Xiong W."/>
            <person name="Beall C.J."/>
            <person name="Elkins J.G."/>
            <person name="Giannone R.J."/>
            <person name="Griffen A.L."/>
            <person name="Guss A.M."/>
            <person name="Hettich R.L."/>
            <person name="Joshi S.S."/>
            <person name="Mokrzan E.M."/>
            <person name="Martin R.K."/>
            <person name="Zhulin I.B."/>
            <person name="Leys E.J."/>
            <person name="Podar M."/>
        </authorList>
    </citation>
    <scope>NUCLEOTIDE SEQUENCE [LARGE SCALE GENOMIC DNA]</scope>
    <source>
        <strain evidence="2">ORNL</strain>
    </source>
</reference>
<evidence type="ECO:0000256" key="1">
    <source>
        <dbReference type="ARBA" id="ARBA00023118"/>
    </source>
</evidence>
<dbReference type="GO" id="GO:0051607">
    <property type="term" value="P:defense response to virus"/>
    <property type="evidence" value="ECO:0007669"/>
    <property type="project" value="UniProtKB-KW"/>
</dbReference>
<keyword evidence="3" id="KW-1185">Reference proteome</keyword>
<dbReference type="EMBL" id="CP021255">
    <property type="protein sequence ID" value="AVD70892.1"/>
    <property type="molecule type" value="Genomic_DNA"/>
</dbReference>
<dbReference type="InterPro" id="IPR013422">
    <property type="entry name" value="CRISPR-assoc_prot_Cas5_N"/>
</dbReference>
<accession>A0A2L1GMK5</accession>
<dbReference type="KEGG" id="deo:CAY53_04860"/>
<dbReference type="OrthoDB" id="5704083at2"/>
<dbReference type="Pfam" id="PF09704">
    <property type="entry name" value="Cas_Cas5d"/>
    <property type="match status" value="1"/>
</dbReference>
<dbReference type="Proteomes" id="UP000239867">
    <property type="component" value="Chromosome"/>
</dbReference>
<sequence length="225" mass="24728">MSSESACLVLRLEGPLQSWGVVSQFNHRLTSLLPTRSAVTGLLCAALGLERGSQAEADFLTRCNRLHMRAVVLPLVVETGETQKNLPVRRLEDYHTVKDTLKASGAIKDCHITWRQYLLDAAFRVFLQGDRVTLEETAAALQDPVWGVWLGRKACIPSAPVFAGLYASEDEALQSALPLPLERYTAVLDAPSFAEGDDSVPDMPLSFDSAGRRFGLRRTQTVHGH</sequence>
<dbReference type="NCBIfam" id="TIGR01868">
    <property type="entry name" value="casD_Cas5e"/>
    <property type="match status" value="1"/>
</dbReference>
<reference evidence="2" key="1">
    <citation type="submission" date="2017-05" db="EMBL/GenBank/DDBJ databases">
        <authorList>
            <person name="Song R."/>
            <person name="Chenine A.L."/>
            <person name="Ruprecht R.M."/>
        </authorList>
    </citation>
    <scope>NUCLEOTIDE SEQUENCE</scope>
    <source>
        <strain evidence="2">ORNL</strain>
    </source>
</reference>
<protein>
    <submittedName>
        <fullName evidence="2">Type I-E CRISPR-associated protein Cas5/CasD</fullName>
    </submittedName>
</protein>
<evidence type="ECO:0000313" key="2">
    <source>
        <dbReference type="EMBL" id="AVD70892.1"/>
    </source>
</evidence>
<name>A0A2L1GMK5_9BACT</name>
<gene>
    <name evidence="2" type="ORF">CAY53_04860</name>
</gene>
<dbReference type="Gene3D" id="3.30.70.2660">
    <property type="match status" value="1"/>
</dbReference>
<evidence type="ECO:0000313" key="3">
    <source>
        <dbReference type="Proteomes" id="UP000239867"/>
    </source>
</evidence>
<dbReference type="RefSeq" id="WP_104936175.1">
    <property type="nucleotide sequence ID" value="NZ_CP021255.1"/>
</dbReference>
<proteinExistence type="predicted"/>
<dbReference type="GO" id="GO:0043571">
    <property type="term" value="P:maintenance of CRISPR repeat elements"/>
    <property type="evidence" value="ECO:0007669"/>
    <property type="project" value="InterPro"/>
</dbReference>
<dbReference type="NCBIfam" id="TIGR02593">
    <property type="entry name" value="CRISPR_cas5"/>
    <property type="match status" value="1"/>
</dbReference>